<protein>
    <submittedName>
        <fullName evidence="5">Glycosyl transferase</fullName>
    </submittedName>
</protein>
<dbReference type="InterPro" id="IPR029044">
    <property type="entry name" value="Nucleotide-diphossugar_trans"/>
</dbReference>
<keyword evidence="2 5" id="KW-0808">Transferase</keyword>
<evidence type="ECO:0000256" key="1">
    <source>
        <dbReference type="ARBA" id="ARBA00022676"/>
    </source>
</evidence>
<feature type="transmembrane region" description="Helical" evidence="3">
    <location>
        <begin position="5"/>
        <end position="26"/>
    </location>
</feature>
<dbReference type="PANTHER" id="PTHR43630:SF1">
    <property type="entry name" value="POLY-BETA-1,6-N-ACETYL-D-GLUCOSAMINE SYNTHASE"/>
    <property type="match status" value="1"/>
</dbReference>
<reference evidence="5 6" key="1">
    <citation type="submission" date="2016-04" db="EMBL/GenBank/DDBJ databases">
        <title>Complete genome sequence of Thermococcus pacificus type strain P4.</title>
        <authorList>
            <person name="Oger P.M."/>
        </authorList>
    </citation>
    <scope>NUCLEOTIDE SEQUENCE [LARGE SCALE GENOMIC DNA]</scope>
    <source>
        <strain evidence="5 6">P-4</strain>
    </source>
</reference>
<accession>A0A218P972</accession>
<dbReference type="Gene3D" id="3.90.550.10">
    <property type="entry name" value="Spore Coat Polysaccharide Biosynthesis Protein SpsA, Chain A"/>
    <property type="match status" value="1"/>
</dbReference>
<sequence>MRRKVLSYLSAFIISAYVVYLDYSFLQWSSWRAVLFIFGRAVDRYSVYSFVRYLFYLTGAFIIFLYTAYFIFYLYYRSNEGLIKPPRFYPRVSIVVPAHNEALTIERLIESIEYQDYPYNLVEVIIVDDGSEDGTGEIASRYGVKVIRHEKNLGKAQSLEDGIKSAKGDVIITMDADSYFGNGYSLRRIVESLYERSLVGISTGVIRIERRFGNWIEKFQEIEFLHSFELGRRIQGYLGWLLVIPGAFSAFKGYFIKSLPAIPKDTLAEDFDLTVIAFRAGLDSNFEPGAVVYTEPEQSWRRLYRQRIRWYYGGLQVLRKHDDLILNPKYGEKGIFMFLHSIVLEYVLAVIQITGIILLPVIVLFRHYLGISITDINLPPDIMVFLFLFVFFIQYIPGVFMSGTLMVIERGSKEALRNIPTIFLYYLFYNPLLSLAKLDATLRFLRGVAQGW</sequence>
<dbReference type="PANTHER" id="PTHR43630">
    <property type="entry name" value="POLY-BETA-1,6-N-ACETYL-D-GLUCOSAMINE SYNTHASE"/>
    <property type="match status" value="1"/>
</dbReference>
<feature type="transmembrane region" description="Helical" evidence="3">
    <location>
        <begin position="385"/>
        <end position="408"/>
    </location>
</feature>
<dbReference type="GeneID" id="33316268"/>
<feature type="transmembrane region" description="Helical" evidence="3">
    <location>
        <begin position="53"/>
        <end position="76"/>
    </location>
</feature>
<keyword evidence="6" id="KW-1185">Reference proteome</keyword>
<name>A0A218P972_9EURY</name>
<evidence type="ECO:0000313" key="5">
    <source>
        <dbReference type="EMBL" id="ASJ07323.1"/>
    </source>
</evidence>
<dbReference type="CDD" id="cd06423">
    <property type="entry name" value="CESA_like"/>
    <property type="match status" value="1"/>
</dbReference>
<evidence type="ECO:0000259" key="4">
    <source>
        <dbReference type="Pfam" id="PF00535"/>
    </source>
</evidence>
<dbReference type="EMBL" id="CP015102">
    <property type="protein sequence ID" value="ASJ07323.1"/>
    <property type="molecule type" value="Genomic_DNA"/>
</dbReference>
<dbReference type="OrthoDB" id="46222at2157"/>
<keyword evidence="3" id="KW-1133">Transmembrane helix</keyword>
<dbReference type="AlphaFoldDB" id="A0A218P972"/>
<evidence type="ECO:0000313" key="6">
    <source>
        <dbReference type="Proteomes" id="UP000197418"/>
    </source>
</evidence>
<dbReference type="KEGG" id="tpaf:A3L08_08310"/>
<keyword evidence="1" id="KW-0328">Glycosyltransferase</keyword>
<feature type="domain" description="Glycosyltransferase 2-like" evidence="4">
    <location>
        <begin position="93"/>
        <end position="247"/>
    </location>
</feature>
<dbReference type="SUPFAM" id="SSF53448">
    <property type="entry name" value="Nucleotide-diphospho-sugar transferases"/>
    <property type="match status" value="1"/>
</dbReference>
<evidence type="ECO:0000256" key="2">
    <source>
        <dbReference type="ARBA" id="ARBA00022679"/>
    </source>
</evidence>
<gene>
    <name evidence="5" type="ORF">A3L08_08310</name>
</gene>
<feature type="transmembrane region" description="Helical" evidence="3">
    <location>
        <begin position="343"/>
        <end position="365"/>
    </location>
</feature>
<dbReference type="Pfam" id="PF00535">
    <property type="entry name" value="Glycos_transf_2"/>
    <property type="match status" value="1"/>
</dbReference>
<keyword evidence="3" id="KW-0472">Membrane</keyword>
<dbReference type="GO" id="GO:0016757">
    <property type="term" value="F:glycosyltransferase activity"/>
    <property type="evidence" value="ECO:0007669"/>
    <property type="project" value="UniProtKB-KW"/>
</dbReference>
<dbReference type="Proteomes" id="UP000197418">
    <property type="component" value="Chromosome"/>
</dbReference>
<organism evidence="5 6">
    <name type="scientific">Thermococcus pacificus</name>
    <dbReference type="NCBI Taxonomy" id="71998"/>
    <lineage>
        <taxon>Archaea</taxon>
        <taxon>Methanobacteriati</taxon>
        <taxon>Methanobacteriota</taxon>
        <taxon>Thermococci</taxon>
        <taxon>Thermococcales</taxon>
        <taxon>Thermococcaceae</taxon>
        <taxon>Thermococcus</taxon>
    </lineage>
</organism>
<dbReference type="InterPro" id="IPR001173">
    <property type="entry name" value="Glyco_trans_2-like"/>
</dbReference>
<evidence type="ECO:0000256" key="3">
    <source>
        <dbReference type="SAM" id="Phobius"/>
    </source>
</evidence>
<dbReference type="RefSeq" id="WP_088854570.1">
    <property type="nucleotide sequence ID" value="NZ_CP015102.1"/>
</dbReference>
<proteinExistence type="predicted"/>
<keyword evidence="3" id="KW-0812">Transmembrane</keyword>